<reference evidence="2" key="1">
    <citation type="journal article" date="2023" name="Plant Biotechnol. J.">
        <title>Chromosome-level wild Hevea brasiliensis genome provides new tools for genomic-assisted breeding and valuable loci to elevate rubber yield.</title>
        <authorList>
            <person name="Cheng H."/>
            <person name="Song X."/>
            <person name="Hu Y."/>
            <person name="Wu T."/>
            <person name="Yang Q."/>
            <person name="An Z."/>
            <person name="Feng S."/>
            <person name="Deng Z."/>
            <person name="Wu W."/>
            <person name="Zeng X."/>
            <person name="Tu M."/>
            <person name="Wang X."/>
            <person name="Huang H."/>
        </authorList>
    </citation>
    <scope>NUCLEOTIDE SEQUENCE</scope>
    <source>
        <strain evidence="2">MT/VB/25A 57/8</strain>
    </source>
</reference>
<feature type="compositionally biased region" description="Basic and acidic residues" evidence="1">
    <location>
        <begin position="145"/>
        <end position="160"/>
    </location>
</feature>
<dbReference type="PANTHER" id="PTHR36005">
    <property type="entry name" value="DNA LIGASE-LIKE PROTEIN"/>
    <property type="match status" value="1"/>
</dbReference>
<name>A0ABQ9N4L3_HEVBR</name>
<keyword evidence="3" id="KW-1185">Reference proteome</keyword>
<feature type="compositionally biased region" description="Acidic residues" evidence="1">
    <location>
        <begin position="508"/>
        <end position="526"/>
    </location>
</feature>
<feature type="compositionally biased region" description="Basic and acidic residues" evidence="1">
    <location>
        <begin position="461"/>
        <end position="480"/>
    </location>
</feature>
<evidence type="ECO:0008006" key="4">
    <source>
        <dbReference type="Google" id="ProtNLM"/>
    </source>
</evidence>
<evidence type="ECO:0000313" key="2">
    <source>
        <dbReference type="EMBL" id="KAJ9186605.1"/>
    </source>
</evidence>
<feature type="region of interest" description="Disordered" evidence="1">
    <location>
        <begin position="1"/>
        <end position="23"/>
    </location>
</feature>
<evidence type="ECO:0000256" key="1">
    <source>
        <dbReference type="SAM" id="MobiDB-lite"/>
    </source>
</evidence>
<sequence>MDSDNEFVLFSEPEKQPSPVPERRLKRLRKATEMFPKDSIPSPPSNDAALVQEVNTSIFENLDREERSGKDFEFEELDVRSGSQLEGFKDGNELDSGFDSLDIEEGGSGARRALEFDSLAEEFDAKGGDLTGTEVEVEGENGKLGMEKVEKKRRKLDEKKEKKKKKRVKSSSDVYEEKPYSAAATKSRGDKERRDHLKELRAESQRLLRETRNASFKPVPLVQKSVSSVLEKIRKRKLELWKRSDITNRDSFIDGNDNISREALDFDLENSPIKDVEDHKAEEANSEEATICPVDVESSLDVSAQGSVGTSSDTHKNVISQMALNEDLKQTIRAPVDDTQDINFDSQTTESNDELSDEIPSSPLKEVMAPSLLAMNLKLDSAPPDDFSSDEEDSDKENIDPCIRGSAVSPSSPRGDPVKAFVDEEAEEEDSDNDKALLQDDEEDEDNMDAEELNDMIATEYEEKPIDNERRNQLHQKWLEQQDAAGTENLLQRLRCSSKQKEMPLVEERDDEESEEPEEDFLDDPAEYLVPRNAVRMNLKKAKEMIPQMFTDKDDTYVSSDDEEIEKRLVRQGFSHKAEEQASFLSPAEHEGSKEIFGLIKKLNGVPDTRRKAKITSYFHMLSIGGNRTMSLKSSFLSRGSRNSVPAFQKHGPGTVRSFVFERDDSNSRSAVSMSEDSSDLVLRENRAKKTASAKFSNSQVRSSAPNTQSMAEKNSGPSLHEILRCPSLQSGHYSRGNNNMVGQVEAIYAAFKLDKNLIKSEPGISIRTT</sequence>
<dbReference type="Proteomes" id="UP001174677">
    <property type="component" value="Chromosome 2"/>
</dbReference>
<comment type="caution">
    <text evidence="2">The sequence shown here is derived from an EMBL/GenBank/DDBJ whole genome shotgun (WGS) entry which is preliminary data.</text>
</comment>
<protein>
    <recommendedName>
        <fullName evidence="4">DNA replication checkpoint mediator MRC1 domain-containing protein</fullName>
    </recommendedName>
</protein>
<organism evidence="2 3">
    <name type="scientific">Hevea brasiliensis</name>
    <name type="common">Para rubber tree</name>
    <name type="synonym">Siphonia brasiliensis</name>
    <dbReference type="NCBI Taxonomy" id="3981"/>
    <lineage>
        <taxon>Eukaryota</taxon>
        <taxon>Viridiplantae</taxon>
        <taxon>Streptophyta</taxon>
        <taxon>Embryophyta</taxon>
        <taxon>Tracheophyta</taxon>
        <taxon>Spermatophyta</taxon>
        <taxon>Magnoliopsida</taxon>
        <taxon>eudicotyledons</taxon>
        <taxon>Gunneridae</taxon>
        <taxon>Pentapetalae</taxon>
        <taxon>rosids</taxon>
        <taxon>fabids</taxon>
        <taxon>Malpighiales</taxon>
        <taxon>Euphorbiaceae</taxon>
        <taxon>Crotonoideae</taxon>
        <taxon>Micrandreae</taxon>
        <taxon>Hevea</taxon>
    </lineage>
</organism>
<feature type="region of interest" description="Disordered" evidence="1">
    <location>
        <begin position="692"/>
        <end position="717"/>
    </location>
</feature>
<evidence type="ECO:0000313" key="3">
    <source>
        <dbReference type="Proteomes" id="UP001174677"/>
    </source>
</evidence>
<dbReference type="PANTHER" id="PTHR36005:SF1">
    <property type="entry name" value="DNA LIGASE-LIKE PROTEIN"/>
    <property type="match status" value="1"/>
</dbReference>
<feature type="compositionally biased region" description="Acidic residues" evidence="1">
    <location>
        <begin position="423"/>
        <end position="432"/>
    </location>
</feature>
<proteinExistence type="predicted"/>
<feature type="region of interest" description="Disordered" evidence="1">
    <location>
        <begin position="83"/>
        <end position="104"/>
    </location>
</feature>
<feature type="region of interest" description="Disordered" evidence="1">
    <location>
        <begin position="335"/>
        <end position="527"/>
    </location>
</feature>
<feature type="compositionally biased region" description="Acidic residues" evidence="1">
    <location>
        <begin position="439"/>
        <end position="454"/>
    </location>
</feature>
<dbReference type="EMBL" id="JARPOI010000002">
    <property type="protein sequence ID" value="KAJ9186605.1"/>
    <property type="molecule type" value="Genomic_DNA"/>
</dbReference>
<feature type="region of interest" description="Disordered" evidence="1">
    <location>
        <begin position="125"/>
        <end position="202"/>
    </location>
</feature>
<feature type="compositionally biased region" description="Basic and acidic residues" evidence="1">
    <location>
        <begin position="187"/>
        <end position="202"/>
    </location>
</feature>
<accession>A0ABQ9N4L3</accession>
<feature type="compositionally biased region" description="Polar residues" evidence="1">
    <location>
        <begin position="341"/>
        <end position="350"/>
    </location>
</feature>
<gene>
    <name evidence="2" type="ORF">P3X46_002154</name>
</gene>
<feature type="compositionally biased region" description="Polar residues" evidence="1">
    <location>
        <begin position="694"/>
        <end position="717"/>
    </location>
</feature>